<sequence length="211" mass="20871">MLKTKPLNQLLSQSISPNVSSALLFTPTGSLLATGTSPTAPDARKSRTYSALAANIWSAYDRVAVQGVIEQSLPAPSDDTAAVVAAAAAAPTPGGGAAGGPSGQGLKSLTLELSDYNLHIQVVVPGVLLCLIGPKQPTRHNSSSSSLHSQEGEAAATGSVPRSGGGGGAGSASVGSSVAGSGSLGILKTQAQALVAYLETELLGFELPEGI</sequence>
<dbReference type="GO" id="GO:0060090">
    <property type="term" value="F:molecular adaptor activity"/>
    <property type="evidence" value="ECO:0007669"/>
    <property type="project" value="InterPro"/>
</dbReference>
<evidence type="ECO:0000313" key="3">
    <source>
        <dbReference type="Proteomes" id="UP000277580"/>
    </source>
</evidence>
<organism evidence="2 3">
    <name type="scientific">Morchella conica CCBAS932</name>
    <dbReference type="NCBI Taxonomy" id="1392247"/>
    <lineage>
        <taxon>Eukaryota</taxon>
        <taxon>Fungi</taxon>
        <taxon>Dikarya</taxon>
        <taxon>Ascomycota</taxon>
        <taxon>Pezizomycotina</taxon>
        <taxon>Pezizomycetes</taxon>
        <taxon>Pezizales</taxon>
        <taxon>Morchellaceae</taxon>
        <taxon>Morchella</taxon>
    </lineage>
</organism>
<keyword evidence="3" id="KW-1185">Reference proteome</keyword>
<dbReference type="InParanoid" id="A0A3N4LF28"/>
<dbReference type="AlphaFoldDB" id="A0A3N4LF28"/>
<dbReference type="SUPFAM" id="SSF103196">
    <property type="entry name" value="Roadblock/LC7 domain"/>
    <property type="match status" value="1"/>
</dbReference>
<dbReference type="Proteomes" id="UP000277580">
    <property type="component" value="Unassembled WGS sequence"/>
</dbReference>
<dbReference type="InterPro" id="IPR037587">
    <property type="entry name" value="LAMTOR2-like"/>
</dbReference>
<evidence type="ECO:0008006" key="4">
    <source>
        <dbReference type="Google" id="ProtNLM"/>
    </source>
</evidence>
<dbReference type="EMBL" id="ML119108">
    <property type="protein sequence ID" value="RPB16555.1"/>
    <property type="molecule type" value="Genomic_DNA"/>
</dbReference>
<dbReference type="PANTHER" id="PTHR13323">
    <property type="entry name" value="LATE ENDOSOMAL/LYSOSOMAL MP1 INTERACTING PROTEIN"/>
    <property type="match status" value="1"/>
</dbReference>
<dbReference type="OrthoDB" id="271745at2759"/>
<dbReference type="GO" id="GO:0005085">
    <property type="term" value="F:guanyl-nucleotide exchange factor activity"/>
    <property type="evidence" value="ECO:0007669"/>
    <property type="project" value="InterPro"/>
</dbReference>
<proteinExistence type="predicted"/>
<accession>A0A3N4LF28</accession>
<dbReference type="STRING" id="1392247.A0A3N4LF28"/>
<name>A0A3N4LF28_9PEZI</name>
<reference evidence="2 3" key="1">
    <citation type="journal article" date="2018" name="Nat. Ecol. Evol.">
        <title>Pezizomycetes genomes reveal the molecular basis of ectomycorrhizal truffle lifestyle.</title>
        <authorList>
            <person name="Murat C."/>
            <person name="Payen T."/>
            <person name="Noel B."/>
            <person name="Kuo A."/>
            <person name="Morin E."/>
            <person name="Chen J."/>
            <person name="Kohler A."/>
            <person name="Krizsan K."/>
            <person name="Balestrini R."/>
            <person name="Da Silva C."/>
            <person name="Montanini B."/>
            <person name="Hainaut M."/>
            <person name="Levati E."/>
            <person name="Barry K.W."/>
            <person name="Belfiori B."/>
            <person name="Cichocki N."/>
            <person name="Clum A."/>
            <person name="Dockter R.B."/>
            <person name="Fauchery L."/>
            <person name="Guy J."/>
            <person name="Iotti M."/>
            <person name="Le Tacon F."/>
            <person name="Lindquist E.A."/>
            <person name="Lipzen A."/>
            <person name="Malagnac F."/>
            <person name="Mello A."/>
            <person name="Molinier V."/>
            <person name="Miyauchi S."/>
            <person name="Poulain J."/>
            <person name="Riccioni C."/>
            <person name="Rubini A."/>
            <person name="Sitrit Y."/>
            <person name="Splivallo R."/>
            <person name="Traeger S."/>
            <person name="Wang M."/>
            <person name="Zifcakova L."/>
            <person name="Wipf D."/>
            <person name="Zambonelli A."/>
            <person name="Paolocci F."/>
            <person name="Nowrousian M."/>
            <person name="Ottonello S."/>
            <person name="Baldrian P."/>
            <person name="Spatafora J.W."/>
            <person name="Henrissat B."/>
            <person name="Nagy L.G."/>
            <person name="Aury J.M."/>
            <person name="Wincker P."/>
            <person name="Grigoriev I.V."/>
            <person name="Bonfante P."/>
            <person name="Martin F.M."/>
        </authorList>
    </citation>
    <scope>NUCLEOTIDE SEQUENCE [LARGE SCALE GENOMIC DNA]</scope>
    <source>
        <strain evidence="2 3">CCBAS932</strain>
    </source>
</reference>
<evidence type="ECO:0000313" key="2">
    <source>
        <dbReference type="EMBL" id="RPB16555.1"/>
    </source>
</evidence>
<gene>
    <name evidence="2" type="ORF">P167DRAFT_541897</name>
</gene>
<feature type="region of interest" description="Disordered" evidence="1">
    <location>
        <begin position="139"/>
        <end position="174"/>
    </location>
</feature>
<evidence type="ECO:0000256" key="1">
    <source>
        <dbReference type="SAM" id="MobiDB-lite"/>
    </source>
</evidence>
<dbReference type="Gene3D" id="3.30.450.30">
    <property type="entry name" value="Dynein light chain 2a, cytoplasmic"/>
    <property type="match status" value="1"/>
</dbReference>
<protein>
    <recommendedName>
        <fullName evidence="4">Roadblock/LAMTOR2 domain-containing protein</fullName>
    </recommendedName>
</protein>
<dbReference type="GO" id="GO:0032008">
    <property type="term" value="P:positive regulation of TOR signaling"/>
    <property type="evidence" value="ECO:0007669"/>
    <property type="project" value="InterPro"/>
</dbReference>